<keyword evidence="1" id="KW-0339">Growth factor</keyword>
<dbReference type="SUPFAM" id="SSF57501">
    <property type="entry name" value="Cystine-knot cytokines"/>
    <property type="match status" value="1"/>
</dbReference>
<proteinExistence type="inferred from homology"/>
<comment type="similarity">
    <text evidence="1">Belongs to the PDGF/VEGF growth factor family.</text>
</comment>
<evidence type="ECO:0000313" key="4">
    <source>
        <dbReference type="Proteomes" id="UP000694941"/>
    </source>
</evidence>
<name>A0ABM1SDJ9_LIMPO</name>
<feature type="compositionally biased region" description="Low complexity" evidence="2">
    <location>
        <begin position="218"/>
        <end position="228"/>
    </location>
</feature>
<dbReference type="GeneID" id="106459492"/>
<keyword evidence="4" id="KW-1185">Reference proteome</keyword>
<dbReference type="RefSeq" id="XP_022241704.1">
    <property type="nucleotide sequence ID" value="XM_022385996.1"/>
</dbReference>
<evidence type="ECO:0000313" key="5">
    <source>
        <dbReference type="RefSeq" id="XP_022241704.1"/>
    </source>
</evidence>
<feature type="domain" description="Platelet-derived growth factor (PDGF) family profile" evidence="3">
    <location>
        <begin position="102"/>
        <end position="204"/>
    </location>
</feature>
<sequence>MRVKLADAVDGKYNVQCWAEFQNKIGKELLDESPRDGYEESYERQRNEPSTSYQQFYQTYYSTPERLKNLRRNYGPAGLRKALVAQNIQEKLEEVRQANDHFLEVRSRATCKIPRPQVVRVKDIFPDSSKQYVPRCTILHRCSDQTGCCDDDLHKCGPLQVQEVTLYFYTLHLKNHHMEVGINNAVEKLLFINHTECECQPINNRPRMHGDHHHHLSSSDSSHRPSSSIDQNSKCKECPFPFYKRAYPDGRCSCDCFDHQKPCLRIKRGRDPLDNIEKRCVLEGYCHAPDCEYGPYDVISGKCSKRPENYKRKKHKLRNHNRHYHRWAFFERD</sequence>
<evidence type="ECO:0000256" key="1">
    <source>
        <dbReference type="RuleBase" id="RU003818"/>
    </source>
</evidence>
<evidence type="ECO:0000259" key="3">
    <source>
        <dbReference type="PROSITE" id="PS50278"/>
    </source>
</evidence>
<dbReference type="SMART" id="SM00141">
    <property type="entry name" value="PDGF"/>
    <property type="match status" value="1"/>
</dbReference>
<accession>A0ABM1SDJ9</accession>
<dbReference type="PROSITE" id="PS50278">
    <property type="entry name" value="PDGF_2"/>
    <property type="match status" value="1"/>
</dbReference>
<organism evidence="4 5">
    <name type="scientific">Limulus polyphemus</name>
    <name type="common">Atlantic horseshoe crab</name>
    <dbReference type="NCBI Taxonomy" id="6850"/>
    <lineage>
        <taxon>Eukaryota</taxon>
        <taxon>Metazoa</taxon>
        <taxon>Ecdysozoa</taxon>
        <taxon>Arthropoda</taxon>
        <taxon>Chelicerata</taxon>
        <taxon>Merostomata</taxon>
        <taxon>Xiphosura</taxon>
        <taxon>Limulidae</taxon>
        <taxon>Limulus</taxon>
    </lineage>
</organism>
<dbReference type="PANTHER" id="PTHR21719">
    <property type="entry name" value="FI06402P-RELATED"/>
    <property type="match status" value="1"/>
</dbReference>
<dbReference type="PANTHER" id="PTHR21719:SF1">
    <property type="entry name" value="FI06402P-RELATED"/>
    <property type="match status" value="1"/>
</dbReference>
<protein>
    <submittedName>
        <fullName evidence="5">Uncharacterized protein LOC106459492</fullName>
    </submittedName>
</protein>
<evidence type="ECO:0000256" key="2">
    <source>
        <dbReference type="SAM" id="MobiDB-lite"/>
    </source>
</evidence>
<dbReference type="InterPro" id="IPR000072">
    <property type="entry name" value="PDGF/VEGF_dom"/>
</dbReference>
<dbReference type="Pfam" id="PF00341">
    <property type="entry name" value="PDGF"/>
    <property type="match status" value="1"/>
</dbReference>
<dbReference type="InterPro" id="IPR029034">
    <property type="entry name" value="Cystine-knot_cytokine"/>
</dbReference>
<reference evidence="5" key="1">
    <citation type="submission" date="2025-08" db="UniProtKB">
        <authorList>
            <consortium name="RefSeq"/>
        </authorList>
    </citation>
    <scope>IDENTIFICATION</scope>
    <source>
        <tissue evidence="5">Muscle</tissue>
    </source>
</reference>
<dbReference type="Gene3D" id="2.10.90.10">
    <property type="entry name" value="Cystine-knot cytokines"/>
    <property type="match status" value="1"/>
</dbReference>
<gene>
    <name evidence="5" type="primary">LOC106459492</name>
</gene>
<dbReference type="Proteomes" id="UP000694941">
    <property type="component" value="Unplaced"/>
</dbReference>
<feature type="region of interest" description="Disordered" evidence="2">
    <location>
        <begin position="208"/>
        <end position="232"/>
    </location>
</feature>